<dbReference type="InParanoid" id="Q0UVT6"/>
<accession>Q0UVT6</accession>
<reference evidence="2" key="1">
    <citation type="journal article" date="2007" name="Plant Cell">
        <title>Dothideomycete-plant interactions illuminated by genome sequencing and EST analysis of the wheat pathogen Stagonospora nodorum.</title>
        <authorList>
            <person name="Hane J.K."/>
            <person name="Lowe R.G."/>
            <person name="Solomon P.S."/>
            <person name="Tan K.C."/>
            <person name="Schoch C.L."/>
            <person name="Spatafora J.W."/>
            <person name="Crous P.W."/>
            <person name="Kodira C."/>
            <person name="Birren B.W."/>
            <person name="Galagan J.E."/>
            <person name="Torriani S.F."/>
            <person name="McDonald B.A."/>
            <person name="Oliver R.P."/>
        </authorList>
    </citation>
    <scope>NUCLEOTIDE SEQUENCE [LARGE SCALE GENOMIC DNA]</scope>
    <source>
        <strain evidence="2">SN15 / ATCC MYA-4574 / FGSC 10173</strain>
    </source>
</reference>
<dbReference type="Proteomes" id="UP000001055">
    <property type="component" value="Unassembled WGS sequence"/>
</dbReference>
<organism evidence="1 2">
    <name type="scientific">Phaeosphaeria nodorum (strain SN15 / ATCC MYA-4574 / FGSC 10173)</name>
    <name type="common">Glume blotch fungus</name>
    <name type="synonym">Parastagonospora nodorum</name>
    <dbReference type="NCBI Taxonomy" id="321614"/>
    <lineage>
        <taxon>Eukaryota</taxon>
        <taxon>Fungi</taxon>
        <taxon>Dikarya</taxon>
        <taxon>Ascomycota</taxon>
        <taxon>Pezizomycotina</taxon>
        <taxon>Dothideomycetes</taxon>
        <taxon>Pleosporomycetidae</taxon>
        <taxon>Pleosporales</taxon>
        <taxon>Pleosporineae</taxon>
        <taxon>Phaeosphaeriaceae</taxon>
        <taxon>Parastagonospora</taxon>
    </lineage>
</organism>
<dbReference type="EMBL" id="CH445330">
    <property type="protein sequence ID" value="EAT87888.1"/>
    <property type="molecule type" value="Genomic_DNA"/>
</dbReference>
<name>Q0UVT6_PHANO</name>
<gene>
    <name evidence="1" type="ORF">SNOG_04128</name>
</gene>
<dbReference type="RefSeq" id="XP_001794552.1">
    <property type="nucleotide sequence ID" value="XM_001794500.1"/>
</dbReference>
<evidence type="ECO:0000313" key="2">
    <source>
        <dbReference type="Proteomes" id="UP000001055"/>
    </source>
</evidence>
<sequence length="95" mass="10235">MALHGLSDMCAPHCIGLTALLEPRTTCVRMIAASTIQASDLKRIGLLEQLSLSAMVWRLFKGGSMGNGFAAPRLSLMSSKVKDYDLSILRALAEL</sequence>
<proteinExistence type="predicted"/>
<dbReference type="AlphaFoldDB" id="Q0UVT6"/>
<protein>
    <submittedName>
        <fullName evidence="1">Uncharacterized protein</fullName>
    </submittedName>
</protein>
<dbReference type="GeneID" id="5971420"/>
<evidence type="ECO:0000313" key="1">
    <source>
        <dbReference type="EMBL" id="EAT87888.1"/>
    </source>
</evidence>
<dbReference type="KEGG" id="pno:SNOG_04128"/>